<dbReference type="Proteomes" id="UP000638986">
    <property type="component" value="Unassembled WGS sequence"/>
</dbReference>
<dbReference type="Gene3D" id="1.10.10.10">
    <property type="entry name" value="Winged helix-like DNA-binding domain superfamily/Winged helix DNA-binding domain"/>
    <property type="match status" value="1"/>
</dbReference>
<dbReference type="InterPro" id="IPR036388">
    <property type="entry name" value="WH-like_DNA-bd_sf"/>
</dbReference>
<sequence length="262" mass="28729">MDNDLYEALIGADLSGRELRVALAIHRLTIGFNTQTSRIAASVIAKLSGIHADNVSRIISELLRQRVIFRTGGSRSPIGISPVSEWKIDAQNDDKSNLIKSGETVVFDRSRLSKTTDYKDSKEIISSNEEINNTPAKVSKTVSEKPKRQSFGIKNLLADNPHNASEQVLTDYIAFRKSKRAAVTATVWGAVNEELAKLAAVGISADKALTEAMLAGWQGFKCDWIVSRLKTQPTVTANRHTGLDQIDHSAGLYQREDGSFGF</sequence>
<dbReference type="EMBL" id="JADTXM010000012">
    <property type="protein sequence ID" value="MBH3440506.1"/>
    <property type="molecule type" value="Genomic_DNA"/>
</dbReference>
<evidence type="ECO:0000313" key="2">
    <source>
        <dbReference type="EMBL" id="MBH3440506.1"/>
    </source>
</evidence>
<dbReference type="InterPro" id="IPR006497">
    <property type="entry name" value="Phage_lambda_VrpO_N"/>
</dbReference>
<proteinExistence type="predicted"/>
<dbReference type="NCBIfam" id="TIGR01610">
    <property type="entry name" value="phage_O_Nterm"/>
    <property type="match status" value="1"/>
</dbReference>
<accession>A0ABS0MUR8</accession>
<feature type="domain" description="Bacteriophage lambda Replication protein O N-terminal" evidence="1">
    <location>
        <begin position="3"/>
        <end position="86"/>
    </location>
</feature>
<reference evidence="2 3" key="1">
    <citation type="submission" date="2020-11" db="EMBL/GenBank/DDBJ databases">
        <title>Enhanced detection system for hospital associated transmission using whole genome sequencing surveillance.</title>
        <authorList>
            <person name="Harrison L.H."/>
            <person name="Van Tyne D."/>
            <person name="Marsh J.W."/>
            <person name="Griffith M.P."/>
            <person name="Snyder D.J."/>
            <person name="Cooper V.S."/>
            <person name="Mustapha M."/>
        </authorList>
    </citation>
    <scope>NUCLEOTIDE SEQUENCE [LARGE SCALE GENOMIC DNA]</scope>
    <source>
        <strain evidence="2 3">PSB00013</strain>
    </source>
</reference>
<dbReference type="Pfam" id="PF04492">
    <property type="entry name" value="Phage_rep_O"/>
    <property type="match status" value="1"/>
</dbReference>
<gene>
    <name evidence="2" type="ORF">I5Q09_17630</name>
</gene>
<comment type="caution">
    <text evidence="2">The sequence shown here is derived from an EMBL/GenBank/DDBJ whole genome shotgun (WGS) entry which is preliminary data.</text>
</comment>
<protein>
    <submittedName>
        <fullName evidence="2">Replication protein</fullName>
    </submittedName>
</protein>
<evidence type="ECO:0000259" key="1">
    <source>
        <dbReference type="Pfam" id="PF04492"/>
    </source>
</evidence>
<organism evidence="2 3">
    <name type="scientific">Pseudomonas luteola</name>
    <dbReference type="NCBI Taxonomy" id="47886"/>
    <lineage>
        <taxon>Bacteria</taxon>
        <taxon>Pseudomonadati</taxon>
        <taxon>Pseudomonadota</taxon>
        <taxon>Gammaproteobacteria</taxon>
        <taxon>Pseudomonadales</taxon>
        <taxon>Pseudomonadaceae</taxon>
        <taxon>Pseudomonas</taxon>
    </lineage>
</organism>
<evidence type="ECO:0000313" key="3">
    <source>
        <dbReference type="Proteomes" id="UP000638986"/>
    </source>
</evidence>
<name>A0ABS0MUR8_PSELU</name>